<reference evidence="1 2" key="1">
    <citation type="submission" date="2024-03" db="EMBL/GenBank/DDBJ databases">
        <title>A high-quality draft genome sequence of Diaporthe vaccinii, a causative agent of upright dieback and viscid rot disease in cranberry plants.</title>
        <authorList>
            <person name="Sarrasin M."/>
            <person name="Lang B.F."/>
            <person name="Burger G."/>
        </authorList>
    </citation>
    <scope>NUCLEOTIDE SEQUENCE [LARGE SCALE GENOMIC DNA]</scope>
    <source>
        <strain evidence="1 2">IS7</strain>
    </source>
</reference>
<dbReference type="Gene3D" id="3.40.50.1820">
    <property type="entry name" value="alpha/beta hydrolase"/>
    <property type="match status" value="1"/>
</dbReference>
<accession>A0ABR4EI16</accession>
<evidence type="ECO:0000313" key="2">
    <source>
        <dbReference type="Proteomes" id="UP001600888"/>
    </source>
</evidence>
<sequence length="256" mass="27969">MLAAVKARPAAECHRLIIQRGVQTGTGGLYNNILLYTAILKTSWPYIPHGKPFPRLGHSRNFENLIVRSPGNFIPHRASASPSTMSLTQTAQHPAAVQALVLLCVPYRSLELGLDHLVSFVDRTTYPAGEYPYGQWDYMAYYEEAFEECPKQLEADVPAFCKSVWPRPPEPNGYDAADAFKPAFSASIRKNRGRFGGKPAPPADTLPAPLLEGEVFDAFVEATGETGLWGGCAYYSNHKANAAYNGAAPDGGRLPR</sequence>
<protein>
    <submittedName>
        <fullName evidence="1">Uncharacterized protein</fullName>
    </submittedName>
</protein>
<dbReference type="Proteomes" id="UP001600888">
    <property type="component" value="Unassembled WGS sequence"/>
</dbReference>
<name>A0ABR4EI16_9PEZI</name>
<comment type="caution">
    <text evidence="1">The sequence shown here is derived from an EMBL/GenBank/DDBJ whole genome shotgun (WGS) entry which is preliminary data.</text>
</comment>
<gene>
    <name evidence="1" type="ORF">FJTKL_11138</name>
</gene>
<keyword evidence="2" id="KW-1185">Reference proteome</keyword>
<dbReference type="EMBL" id="JBAWTH010000052">
    <property type="protein sequence ID" value="KAL2282083.1"/>
    <property type="molecule type" value="Genomic_DNA"/>
</dbReference>
<dbReference type="InterPro" id="IPR029058">
    <property type="entry name" value="AB_hydrolase_fold"/>
</dbReference>
<evidence type="ECO:0000313" key="1">
    <source>
        <dbReference type="EMBL" id="KAL2282083.1"/>
    </source>
</evidence>
<organism evidence="1 2">
    <name type="scientific">Diaporthe vaccinii</name>
    <dbReference type="NCBI Taxonomy" id="105482"/>
    <lineage>
        <taxon>Eukaryota</taxon>
        <taxon>Fungi</taxon>
        <taxon>Dikarya</taxon>
        <taxon>Ascomycota</taxon>
        <taxon>Pezizomycotina</taxon>
        <taxon>Sordariomycetes</taxon>
        <taxon>Sordariomycetidae</taxon>
        <taxon>Diaporthales</taxon>
        <taxon>Diaporthaceae</taxon>
        <taxon>Diaporthe</taxon>
        <taxon>Diaporthe eres species complex</taxon>
    </lineage>
</organism>
<proteinExistence type="predicted"/>